<feature type="compositionally biased region" description="Basic residues" evidence="1">
    <location>
        <begin position="471"/>
        <end position="490"/>
    </location>
</feature>
<evidence type="ECO:0000313" key="3">
    <source>
        <dbReference type="Proteomes" id="UP000266841"/>
    </source>
</evidence>
<feature type="compositionally biased region" description="Low complexity" evidence="1">
    <location>
        <begin position="337"/>
        <end position="354"/>
    </location>
</feature>
<comment type="caution">
    <text evidence="2">The sequence shown here is derived from an EMBL/GenBank/DDBJ whole genome shotgun (WGS) entry which is preliminary data.</text>
</comment>
<feature type="non-terminal residue" evidence="2">
    <location>
        <position position="556"/>
    </location>
</feature>
<keyword evidence="3" id="KW-1185">Reference proteome</keyword>
<reference evidence="2 3" key="1">
    <citation type="journal article" date="2012" name="Genome Biol.">
        <title>Genome and low-iron response of an oceanic diatom adapted to chronic iron limitation.</title>
        <authorList>
            <person name="Lommer M."/>
            <person name="Specht M."/>
            <person name="Roy A.S."/>
            <person name="Kraemer L."/>
            <person name="Andreson R."/>
            <person name="Gutowska M.A."/>
            <person name="Wolf J."/>
            <person name="Bergner S.V."/>
            <person name="Schilhabel M.B."/>
            <person name="Klostermeier U.C."/>
            <person name="Beiko R.G."/>
            <person name="Rosenstiel P."/>
            <person name="Hippler M."/>
            <person name="Laroche J."/>
        </authorList>
    </citation>
    <scope>NUCLEOTIDE SEQUENCE [LARGE SCALE GENOMIC DNA]</scope>
    <source>
        <strain evidence="2 3">CCMP1005</strain>
    </source>
</reference>
<accession>K0S6L6</accession>
<name>K0S6L6_THAOC</name>
<feature type="region of interest" description="Disordered" evidence="1">
    <location>
        <begin position="459"/>
        <end position="542"/>
    </location>
</feature>
<feature type="compositionally biased region" description="Basic and acidic residues" evidence="1">
    <location>
        <begin position="239"/>
        <end position="252"/>
    </location>
</feature>
<dbReference type="EMBL" id="AGNL01035708">
    <property type="protein sequence ID" value="EJK54517.1"/>
    <property type="molecule type" value="Genomic_DNA"/>
</dbReference>
<dbReference type="Proteomes" id="UP000266841">
    <property type="component" value="Unassembled WGS sequence"/>
</dbReference>
<sequence length="556" mass="60524">MFTCSGVEIEPRPFREPDPPYEESYLNRFQFDSGKPLFGGRDDGGSSCSTTAHSSCCEQSQLSGMGELDGDFGAGDTRGGIFVFDMNHLQEEPARTETIFGCDYDLPRLSHHEIDRRMQTETQELRDRAELMLQREQRQLRLSSKAAAVSASTVDAVCRSRMFEWALLVVSHSFPCQSGQISDPKGYTRQYSTEAIQIVTQAFALVDQIPCQIRNEYKLYCMVALHIVAKSSGLFSPSKERISEQQCSDRSRIGSASSSPKQSTSGGDPSDLRACAVTPEDEAHRPSRPALDLLSLEGLAGVEGERRHRAGLARLDDVPAPALPGLLRRERGRRARPAPARGGRGAPTDRAAGGIPPRAVPGRDRLVLRGHEAVRGGRRLPEGGGRYLSGLRGVRDEMTKSPPAGVQRRVFAAKFHEHHPALGGVDEGLPEPPGHLLLARDRHLQVPPVRVRLLARRAAEPGGDGVDRAGVRRARRHPQRRPGRAYHRRALPQDEPGGPAVRSYEPPGPELDPPEVPNDGAHDVGEALAPDGPEDGRAGRAGRLAVVRGAFRPGPG</sequence>
<feature type="compositionally biased region" description="Pro residues" evidence="1">
    <location>
        <begin position="506"/>
        <end position="516"/>
    </location>
</feature>
<dbReference type="eggNOG" id="ENOG502R8SM">
    <property type="taxonomic scope" value="Eukaryota"/>
</dbReference>
<feature type="region of interest" description="Disordered" evidence="1">
    <location>
        <begin position="328"/>
        <end position="362"/>
    </location>
</feature>
<protein>
    <submittedName>
        <fullName evidence="2">Uncharacterized protein</fullName>
    </submittedName>
</protein>
<feature type="region of interest" description="Disordered" evidence="1">
    <location>
        <begin position="239"/>
        <end position="289"/>
    </location>
</feature>
<evidence type="ECO:0000256" key="1">
    <source>
        <dbReference type="SAM" id="MobiDB-lite"/>
    </source>
</evidence>
<gene>
    <name evidence="2" type="ORF">THAOC_25849</name>
</gene>
<evidence type="ECO:0000313" key="2">
    <source>
        <dbReference type="EMBL" id="EJK54517.1"/>
    </source>
</evidence>
<organism evidence="2 3">
    <name type="scientific">Thalassiosira oceanica</name>
    <name type="common">Marine diatom</name>
    <dbReference type="NCBI Taxonomy" id="159749"/>
    <lineage>
        <taxon>Eukaryota</taxon>
        <taxon>Sar</taxon>
        <taxon>Stramenopiles</taxon>
        <taxon>Ochrophyta</taxon>
        <taxon>Bacillariophyta</taxon>
        <taxon>Coscinodiscophyceae</taxon>
        <taxon>Thalassiosirophycidae</taxon>
        <taxon>Thalassiosirales</taxon>
        <taxon>Thalassiosiraceae</taxon>
        <taxon>Thalassiosira</taxon>
    </lineage>
</organism>
<proteinExistence type="predicted"/>
<dbReference type="AlphaFoldDB" id="K0S6L6"/>